<dbReference type="EMBL" id="CP001715">
    <property type="protein sequence ID" value="ACV35613.1"/>
    <property type="molecule type" value="Genomic_DNA"/>
</dbReference>
<name>C7RQ27_ACCRE</name>
<dbReference type="AlphaFoldDB" id="C7RQ27"/>
<protein>
    <recommendedName>
        <fullName evidence="1">Sulfatase-modifying factor enzyme-like domain-containing protein</fullName>
    </recommendedName>
</protein>
<dbReference type="HOGENOM" id="CLU_3245644_0_0_4"/>
<dbReference type="STRING" id="522306.CAP2UW1_2322"/>
<dbReference type="SUPFAM" id="SSF56436">
    <property type="entry name" value="C-type lectin-like"/>
    <property type="match status" value="1"/>
</dbReference>
<dbReference type="InterPro" id="IPR005532">
    <property type="entry name" value="SUMF_dom"/>
</dbReference>
<dbReference type="eggNOG" id="COG1262">
    <property type="taxonomic scope" value="Bacteria"/>
</dbReference>
<reference evidence="2" key="1">
    <citation type="submission" date="2009-08" db="EMBL/GenBank/DDBJ databases">
        <authorList>
            <consortium name="US DOE Joint Genome Institute"/>
            <person name="Lucas S."/>
            <person name="Copeland A."/>
            <person name="Lapidus A."/>
            <person name="Glavina del Rio T."/>
            <person name="Dalin E."/>
            <person name="Tice H."/>
            <person name="Bruce D."/>
            <person name="Barry K."/>
            <person name="Pitluck S."/>
            <person name="Lowry S."/>
            <person name="Larimer F."/>
            <person name="Land M."/>
            <person name="Hauser L."/>
            <person name="Kyrpides N."/>
            <person name="Ivanova N."/>
            <person name="McMahon K.D."/>
            <person name="Hugenholtz P."/>
        </authorList>
    </citation>
    <scope>NUCLEOTIDE SEQUENCE</scope>
    <source>
        <strain evidence="2">UW-1</strain>
    </source>
</reference>
<dbReference type="KEGG" id="app:CAP2UW1_2322"/>
<organism evidence="2">
    <name type="scientific">Accumulibacter regalis</name>
    <dbReference type="NCBI Taxonomy" id="522306"/>
    <lineage>
        <taxon>Bacteria</taxon>
        <taxon>Pseudomonadati</taxon>
        <taxon>Pseudomonadota</taxon>
        <taxon>Betaproteobacteria</taxon>
        <taxon>Candidatus Accumulibacter</taxon>
    </lineage>
</organism>
<sequence>MVRGGSWNNNRENARCAYRNSTHPGNRNNNLGFRVLCVSHIE</sequence>
<dbReference type="InterPro" id="IPR016187">
    <property type="entry name" value="CTDL_fold"/>
</dbReference>
<feature type="domain" description="Sulfatase-modifying factor enzyme-like" evidence="1">
    <location>
        <begin position="2"/>
        <end position="36"/>
    </location>
</feature>
<gene>
    <name evidence="2" type="ordered locus">CAP2UW1_2322</name>
</gene>
<evidence type="ECO:0000313" key="2">
    <source>
        <dbReference type="EMBL" id="ACV35613.1"/>
    </source>
</evidence>
<dbReference type="InterPro" id="IPR042095">
    <property type="entry name" value="SUMF_sf"/>
</dbReference>
<evidence type="ECO:0000259" key="1">
    <source>
        <dbReference type="Pfam" id="PF03781"/>
    </source>
</evidence>
<accession>C7RQ27</accession>
<dbReference type="Pfam" id="PF03781">
    <property type="entry name" value="FGE-sulfatase"/>
    <property type="match status" value="1"/>
</dbReference>
<dbReference type="Gene3D" id="3.90.1580.10">
    <property type="entry name" value="paralog of FGE (formylglycine-generating enzyme)"/>
    <property type="match status" value="1"/>
</dbReference>
<reference evidence="2" key="2">
    <citation type="submission" date="2009-09" db="EMBL/GenBank/DDBJ databases">
        <title>Complete sequence of chromosome of Candidatus Accumulibacter phosphatis clade IIA str. UW-1.</title>
        <authorList>
            <consortium name="US DOE Joint Genome Institute"/>
            <person name="Martin H.G."/>
            <person name="Ivanova N."/>
            <person name="Kunin V."/>
            <person name="Warnecke F."/>
            <person name="Barry K."/>
            <person name="He S."/>
            <person name="Salamov A."/>
            <person name="Szeto E."/>
            <person name="Dalin E."/>
            <person name="Pangilinan J.L."/>
            <person name="Lapidus A."/>
            <person name="Lowry S."/>
            <person name="Kyrpides N.C."/>
            <person name="McMahon K.D."/>
            <person name="Hugenholtz P."/>
        </authorList>
    </citation>
    <scope>NUCLEOTIDE SEQUENCE [LARGE SCALE GENOMIC DNA]</scope>
    <source>
        <strain evidence="2">UW-1</strain>
    </source>
</reference>
<proteinExistence type="predicted"/>